<dbReference type="KEGG" id="ksk:KSE_68290"/>
<dbReference type="Proteomes" id="UP000007076">
    <property type="component" value="Chromosome"/>
</dbReference>
<evidence type="ECO:0008006" key="3">
    <source>
        <dbReference type="Google" id="ProtNLM"/>
    </source>
</evidence>
<reference evidence="1 2" key="1">
    <citation type="journal article" date="2010" name="DNA Res.">
        <title>Genome sequence of Kitasatospora setae NBRC 14216T: an evolutionary snapshot of the family Streptomycetaceae.</title>
        <authorList>
            <person name="Ichikawa N."/>
            <person name="Oguchi A."/>
            <person name="Ikeda H."/>
            <person name="Ishikawa J."/>
            <person name="Kitani S."/>
            <person name="Watanabe Y."/>
            <person name="Nakamura S."/>
            <person name="Katano Y."/>
            <person name="Kishi E."/>
            <person name="Sasagawa M."/>
            <person name="Ankai A."/>
            <person name="Fukui S."/>
            <person name="Hashimoto Y."/>
            <person name="Kamata S."/>
            <person name="Otoguro M."/>
            <person name="Tanikawa S."/>
            <person name="Nihira T."/>
            <person name="Horinouchi S."/>
            <person name="Ohnishi Y."/>
            <person name="Hayakawa M."/>
            <person name="Kuzuyama T."/>
            <person name="Arisawa A."/>
            <person name="Nomoto F."/>
            <person name="Miura H."/>
            <person name="Takahashi Y."/>
            <person name="Fujita N."/>
        </authorList>
    </citation>
    <scope>NUCLEOTIDE SEQUENCE [LARGE SCALE GENOMIC DNA]</scope>
    <source>
        <strain evidence="2">ATCC 33774 / DSM 43861 / JCM 3304 / KCC A-0304 / NBRC 14216 / KM-6054</strain>
    </source>
</reference>
<accession>E4N353</accession>
<evidence type="ECO:0000313" key="2">
    <source>
        <dbReference type="Proteomes" id="UP000007076"/>
    </source>
</evidence>
<dbReference type="PATRIC" id="fig|452652.3.peg.6852"/>
<dbReference type="InterPro" id="IPR044548">
    <property type="entry name" value="AF0060_NTP-PPase_MazG-like"/>
</dbReference>
<gene>
    <name evidence="1" type="ordered locus">KSE_68290</name>
</gene>
<protein>
    <recommendedName>
        <fullName evidence="3">NTP pyrophosphohydrolase MazG putative catalytic core domain-containing protein</fullName>
    </recommendedName>
</protein>
<organism evidence="1 2">
    <name type="scientific">Kitasatospora setae (strain ATCC 33774 / DSM 43861 / JCM 3304 / KCC A-0304 / NBRC 14216 / KM-6054)</name>
    <name type="common">Streptomyces setae</name>
    <dbReference type="NCBI Taxonomy" id="452652"/>
    <lineage>
        <taxon>Bacteria</taxon>
        <taxon>Bacillati</taxon>
        <taxon>Actinomycetota</taxon>
        <taxon>Actinomycetes</taxon>
        <taxon>Kitasatosporales</taxon>
        <taxon>Streptomycetaceae</taxon>
        <taxon>Kitasatospora</taxon>
    </lineage>
</organism>
<dbReference type="SUPFAM" id="SSF101386">
    <property type="entry name" value="all-alpha NTP pyrophosphatases"/>
    <property type="match status" value="1"/>
</dbReference>
<dbReference type="EMBL" id="AP010968">
    <property type="protein sequence ID" value="BAJ32587.1"/>
    <property type="molecule type" value="Genomic_DNA"/>
</dbReference>
<dbReference type="HOGENOM" id="CLU_144839_0_0_11"/>
<dbReference type="CDD" id="cd11533">
    <property type="entry name" value="NTP-PPase_Af0060_like"/>
    <property type="match status" value="1"/>
</dbReference>
<evidence type="ECO:0000313" key="1">
    <source>
        <dbReference type="EMBL" id="BAJ32587.1"/>
    </source>
</evidence>
<keyword evidence="2" id="KW-1185">Reference proteome</keyword>
<name>E4N353_KITSK</name>
<proteinExistence type="predicted"/>
<dbReference type="STRING" id="452652.KSE_68290"/>
<dbReference type="AlphaFoldDB" id="E4N353"/>
<dbReference type="RefSeq" id="WP_014139880.1">
    <property type="nucleotide sequence ID" value="NC_016109.1"/>
</dbReference>
<dbReference type="eggNOG" id="COG1694">
    <property type="taxonomic scope" value="Bacteria"/>
</dbReference>
<sequence>MDERQWETVRRLADWLAEGSTQSPEMQRVLQCLKLGEEAGEVAEAVIGALGQNPRKGFSHTWDDVADELCDVVISALVALVRIHPDPPAAFDAHLAKVARRAFPAGRPESRDQR</sequence>
<dbReference type="Gene3D" id="1.10.287.1080">
    <property type="entry name" value="MazG-like"/>
    <property type="match status" value="1"/>
</dbReference>